<evidence type="ECO:0000313" key="1">
    <source>
        <dbReference type="EMBL" id="KAI0035834.1"/>
    </source>
</evidence>
<evidence type="ECO:0000313" key="2">
    <source>
        <dbReference type="Proteomes" id="UP000814128"/>
    </source>
</evidence>
<dbReference type="Proteomes" id="UP000814128">
    <property type="component" value="Unassembled WGS sequence"/>
</dbReference>
<sequence>MKANYKFSNLCGTVYRDGNLLFTPDGNSVLSPVGNRVSVFDLVNNQSRTFPFQNRKNIAAIALSPDGNILISIDDDGRALLVSYHRGIVLHHFNFKKPVRCVRFSPNGKFIAISHDTHVQVWNTPNHLVREFAPFVLHRTYTGHHDAVLSIEWSPDSKCFLTTSKDMTARLYTLDPVEGYRPKTFAGHKDAIVNAYFSTDAKTIYTVSRDGAVFTWKAKPSEQDDEDEEMPVASSSTDPLVAHTRWGIHTRNYFHRPGTKVVCSTFHRASNLLIVGFSSGIFGLWEMPAFTNVHTLSISQEKISSVAVNASGEWLAFGAKKLGQLLVWEWQSESYVLKQQGHFFDMNTLAYSPDAQYIATGGDDGKVKLWNVRSGFCVVTFSQHTASVTAVAFAAQSNVLFSASLDGTVRAFDLVRYRNFRTFTSPQPAQFAALAVDPSGEVVAAGAADSFEVFLWSVQTGKLLDVLSGHEGPVASLAFSPTTNALASGSWDRAVRLWSVFGRSRAVEPMNLNSDVLALAFRPDGRELCVATLDGQLTFFDTDRGVQTGVIEGRRDIAGGRKADDRVAATNNASGRAFTSVTYSADGACVLAGGHSKYVCLYDARGGVLVRRWAVSENLALDGTEEFLDSRRLTEAGNLDTLDDRGDASDLEDRADPALPGAQRGDLSKRRWRPEARTKCVRFAPTGRAWAAASTEGLLVYALDDAVQFDPVELAIELTPQTVRQAIVDREYVRSLVMAFRLAEKALVHAAYEAVPYGDIPLVARELPRTYVERLLAVAADRLENGPRLEWGLRWVKEVLGAHGRWVRERGVELASTLRAVRRAVGEYEGAVAKLCDENTAALAFLIDQSRMREAAEVRMEVDEP</sequence>
<organism evidence="1 2">
    <name type="scientific">Vararia minispora EC-137</name>
    <dbReference type="NCBI Taxonomy" id="1314806"/>
    <lineage>
        <taxon>Eukaryota</taxon>
        <taxon>Fungi</taxon>
        <taxon>Dikarya</taxon>
        <taxon>Basidiomycota</taxon>
        <taxon>Agaricomycotina</taxon>
        <taxon>Agaricomycetes</taxon>
        <taxon>Russulales</taxon>
        <taxon>Lachnocladiaceae</taxon>
        <taxon>Vararia</taxon>
    </lineage>
</organism>
<name>A0ACB8QVI3_9AGAM</name>
<protein>
    <submittedName>
        <fullName evidence="1">WD repeat protein</fullName>
    </submittedName>
</protein>
<dbReference type="EMBL" id="MU273479">
    <property type="protein sequence ID" value="KAI0035834.1"/>
    <property type="molecule type" value="Genomic_DNA"/>
</dbReference>
<keyword evidence="2" id="KW-1185">Reference proteome</keyword>
<accession>A0ACB8QVI3</accession>
<gene>
    <name evidence="1" type="ORF">K488DRAFT_76397</name>
</gene>
<proteinExistence type="predicted"/>
<reference evidence="1" key="2">
    <citation type="journal article" date="2022" name="New Phytol.">
        <title>Evolutionary transition to the ectomycorrhizal habit in the genomes of a hyperdiverse lineage of mushroom-forming fungi.</title>
        <authorList>
            <person name="Looney B."/>
            <person name="Miyauchi S."/>
            <person name="Morin E."/>
            <person name="Drula E."/>
            <person name="Courty P.E."/>
            <person name="Kohler A."/>
            <person name="Kuo A."/>
            <person name="LaButti K."/>
            <person name="Pangilinan J."/>
            <person name="Lipzen A."/>
            <person name="Riley R."/>
            <person name="Andreopoulos W."/>
            <person name="He G."/>
            <person name="Johnson J."/>
            <person name="Nolan M."/>
            <person name="Tritt A."/>
            <person name="Barry K.W."/>
            <person name="Grigoriev I.V."/>
            <person name="Nagy L.G."/>
            <person name="Hibbett D."/>
            <person name="Henrissat B."/>
            <person name="Matheny P.B."/>
            <person name="Labbe J."/>
            <person name="Martin F.M."/>
        </authorList>
    </citation>
    <scope>NUCLEOTIDE SEQUENCE</scope>
    <source>
        <strain evidence="1">EC-137</strain>
    </source>
</reference>
<comment type="caution">
    <text evidence="1">The sequence shown here is derived from an EMBL/GenBank/DDBJ whole genome shotgun (WGS) entry which is preliminary data.</text>
</comment>
<reference evidence="1" key="1">
    <citation type="submission" date="2021-02" db="EMBL/GenBank/DDBJ databases">
        <authorList>
            <consortium name="DOE Joint Genome Institute"/>
            <person name="Ahrendt S."/>
            <person name="Looney B.P."/>
            <person name="Miyauchi S."/>
            <person name="Morin E."/>
            <person name="Drula E."/>
            <person name="Courty P.E."/>
            <person name="Chicoki N."/>
            <person name="Fauchery L."/>
            <person name="Kohler A."/>
            <person name="Kuo A."/>
            <person name="Labutti K."/>
            <person name="Pangilinan J."/>
            <person name="Lipzen A."/>
            <person name="Riley R."/>
            <person name="Andreopoulos W."/>
            <person name="He G."/>
            <person name="Johnson J."/>
            <person name="Barry K.W."/>
            <person name="Grigoriev I.V."/>
            <person name="Nagy L."/>
            <person name="Hibbett D."/>
            <person name="Henrissat B."/>
            <person name="Matheny P.B."/>
            <person name="Labbe J."/>
            <person name="Martin F."/>
        </authorList>
    </citation>
    <scope>NUCLEOTIDE SEQUENCE</scope>
    <source>
        <strain evidence="1">EC-137</strain>
    </source>
</reference>